<dbReference type="Proteomes" id="UP000660380">
    <property type="component" value="Unassembled WGS sequence"/>
</dbReference>
<organism evidence="1 2">
    <name type="scientific">Scytonema hofmannii FACHB-248</name>
    <dbReference type="NCBI Taxonomy" id="1842502"/>
    <lineage>
        <taxon>Bacteria</taxon>
        <taxon>Bacillati</taxon>
        <taxon>Cyanobacteriota</taxon>
        <taxon>Cyanophyceae</taxon>
        <taxon>Nostocales</taxon>
        <taxon>Scytonemataceae</taxon>
        <taxon>Scytonema</taxon>
    </lineage>
</organism>
<dbReference type="InterPro" id="IPR035069">
    <property type="entry name" value="TTHA1013/TTHA0281-like"/>
</dbReference>
<dbReference type="PANTHER" id="PTHR34504">
    <property type="entry name" value="ANTITOXIN HICB"/>
    <property type="match status" value="1"/>
</dbReference>
<dbReference type="InterPro" id="IPR051404">
    <property type="entry name" value="TA_system_antitoxin"/>
</dbReference>
<comment type="caution">
    <text evidence="1">The sequence shown here is derived from an EMBL/GenBank/DDBJ whole genome shotgun (WGS) entry which is preliminary data.</text>
</comment>
<accession>A0ABR8GPZ4</accession>
<sequence>MKQTKQFTAIIEREDDWYVALCPELDIASQGKTIEEARHNLIEALELFFETASPSEIEERLHTEVFVTRLEVSVG</sequence>
<dbReference type="PANTHER" id="PTHR34504:SF2">
    <property type="entry name" value="UPF0150 PROTEIN SSL0259"/>
    <property type="match status" value="1"/>
</dbReference>
<reference evidence="1 2" key="1">
    <citation type="journal article" date="2020" name="ISME J.">
        <title>Comparative genomics reveals insights into cyanobacterial evolution and habitat adaptation.</title>
        <authorList>
            <person name="Chen M.Y."/>
            <person name="Teng W.K."/>
            <person name="Zhao L."/>
            <person name="Hu C.X."/>
            <person name="Zhou Y.K."/>
            <person name="Han B.P."/>
            <person name="Song L.R."/>
            <person name="Shu W.S."/>
        </authorList>
    </citation>
    <scope>NUCLEOTIDE SEQUENCE [LARGE SCALE GENOMIC DNA]</scope>
    <source>
        <strain evidence="1 2">FACHB-248</strain>
    </source>
</reference>
<dbReference type="RefSeq" id="WP_029632702.1">
    <property type="nucleotide sequence ID" value="NZ_JACJTA010000024.1"/>
</dbReference>
<gene>
    <name evidence="1" type="ORF">H6G81_13435</name>
</gene>
<evidence type="ECO:0000313" key="2">
    <source>
        <dbReference type="Proteomes" id="UP000660380"/>
    </source>
</evidence>
<protein>
    <submittedName>
        <fullName evidence="1">Type II toxin-antitoxin system HicB family antitoxin</fullName>
    </submittedName>
</protein>
<evidence type="ECO:0000313" key="1">
    <source>
        <dbReference type="EMBL" id="MBD2605507.1"/>
    </source>
</evidence>
<dbReference type="SUPFAM" id="SSF143100">
    <property type="entry name" value="TTHA1013/TTHA0281-like"/>
    <property type="match status" value="1"/>
</dbReference>
<name>A0ABR8GPZ4_9CYAN</name>
<proteinExistence type="predicted"/>
<dbReference type="Gene3D" id="3.30.160.250">
    <property type="match status" value="1"/>
</dbReference>
<keyword evidence="2" id="KW-1185">Reference proteome</keyword>
<dbReference type="EMBL" id="JACJTA010000024">
    <property type="protein sequence ID" value="MBD2605507.1"/>
    <property type="molecule type" value="Genomic_DNA"/>
</dbReference>